<accession>A0ABM9GAH3</accession>
<dbReference type="Proteomes" id="UP001154322">
    <property type="component" value="Unassembled WGS sequence"/>
</dbReference>
<evidence type="ECO:0000256" key="1">
    <source>
        <dbReference type="SAM" id="MobiDB-lite"/>
    </source>
</evidence>
<reference evidence="2" key="1">
    <citation type="submission" date="2022-06" db="EMBL/GenBank/DDBJ databases">
        <authorList>
            <person name="Dietemann V."/>
            <person name="Ory F."/>
            <person name="Dainat B."/>
            <person name="Oberhansli S."/>
        </authorList>
    </citation>
    <scope>NUCLEOTIDE SEQUENCE</scope>
    <source>
        <strain evidence="2">Ena-SAMPLE-TAB-26-04-2022-14:26:32:270-5432</strain>
    </source>
</reference>
<protein>
    <submittedName>
        <fullName evidence="2">Oligopeptidase</fullName>
    </submittedName>
</protein>
<proteinExistence type="predicted"/>
<feature type="region of interest" description="Disordered" evidence="1">
    <location>
        <begin position="46"/>
        <end position="66"/>
    </location>
</feature>
<dbReference type="EMBL" id="CALYLO010000009">
    <property type="protein sequence ID" value="CAH8248186.1"/>
    <property type="molecule type" value="Genomic_DNA"/>
</dbReference>
<evidence type="ECO:0000313" key="3">
    <source>
        <dbReference type="Proteomes" id="UP001154322"/>
    </source>
</evidence>
<name>A0ABM9GAH3_9BACL</name>
<sequence length="214" mass="23073">MKVPHRNGRPGMPDQVELMSVPRMRGPHATHSASPLARERAARIQAGARTRPAGRTMNTRSYNGLPSGVPEGYPELSGYAPYPAQAPIVPFNAVAETPIETAVQPEKKLLGNFSMGDLKSMIDRLGGIDGIVETMGKVQKIMSSVQQLMPVAKMFMGTLMPGKGGGKKLSTADDGDYEAAPRRRRRYSGGSPRSGSGNRRRSTARRTGSASRKR</sequence>
<evidence type="ECO:0000313" key="2">
    <source>
        <dbReference type="EMBL" id="CAH8248186.1"/>
    </source>
</evidence>
<feature type="region of interest" description="Disordered" evidence="1">
    <location>
        <begin position="162"/>
        <end position="214"/>
    </location>
</feature>
<feature type="compositionally biased region" description="Low complexity" evidence="1">
    <location>
        <begin position="188"/>
        <end position="197"/>
    </location>
</feature>
<organism evidence="2 3">
    <name type="scientific">Paenibacillus melissococcoides</name>
    <dbReference type="NCBI Taxonomy" id="2912268"/>
    <lineage>
        <taxon>Bacteria</taxon>
        <taxon>Bacillati</taxon>
        <taxon>Bacillota</taxon>
        <taxon>Bacilli</taxon>
        <taxon>Bacillales</taxon>
        <taxon>Paenibacillaceae</taxon>
        <taxon>Paenibacillus</taxon>
    </lineage>
</organism>
<keyword evidence="3" id="KW-1185">Reference proteome</keyword>
<comment type="caution">
    <text evidence="2">The sequence shown here is derived from an EMBL/GenBank/DDBJ whole genome shotgun (WGS) entry which is preliminary data.</text>
</comment>
<feature type="compositionally biased region" description="Low complexity" evidence="1">
    <location>
        <begin position="205"/>
        <end position="214"/>
    </location>
</feature>
<gene>
    <name evidence="2" type="ORF">WJ0W_005444</name>
</gene>
<dbReference type="RefSeq" id="WP_213428958.1">
    <property type="nucleotide sequence ID" value="NZ_AP031286.1"/>
</dbReference>